<proteinExistence type="predicted"/>
<keyword evidence="1" id="KW-0812">Transmembrane</keyword>
<dbReference type="RefSeq" id="WP_103752552.1">
    <property type="nucleotide sequence ID" value="NZ_CP048268.1"/>
</dbReference>
<dbReference type="Proteomes" id="UP000826550">
    <property type="component" value="Chromosome"/>
</dbReference>
<sequence>MRKQKIKEILWGIGLVAAAVYIVMNQMHLLSFHLGLGTIFWTAVFGILLINSIAGKSIFGMVFSVTFLLIVYAGPLHITKIVPWTLLLAACLVYVGLCLIFAKGWRRDTLFRINHHQNKYDQIWEDGEFKTTGNNFSSRSRDENDRNIVINQRLSEVSRYVHSQNLESVTINSTLGETNVYLDSAKVAGDTVVINLNASMSEVVIYLPLSWRIEDHLAAVFGEVEINGTSTGGGPKVLLQGSSKFGEVTINYV</sequence>
<evidence type="ECO:0000313" key="4">
    <source>
        <dbReference type="Proteomes" id="UP000826550"/>
    </source>
</evidence>
<keyword evidence="4" id="KW-1185">Reference proteome</keyword>
<accession>A0ABX8W7R6</accession>
<feature type="transmembrane region" description="Helical" evidence="1">
    <location>
        <begin position="30"/>
        <end position="50"/>
    </location>
</feature>
<evidence type="ECO:0000313" key="3">
    <source>
        <dbReference type="EMBL" id="QYN53689.1"/>
    </source>
</evidence>
<evidence type="ECO:0000256" key="1">
    <source>
        <dbReference type="SAM" id="Phobius"/>
    </source>
</evidence>
<keyword evidence="1" id="KW-1133">Transmembrane helix</keyword>
<name>A0ABX8W7R6_9LACO</name>
<feature type="transmembrane region" description="Helical" evidence="1">
    <location>
        <begin position="57"/>
        <end position="75"/>
    </location>
</feature>
<organism evidence="3 4">
    <name type="scientific">Lactobacillus panisapium</name>
    <dbReference type="NCBI Taxonomy" id="2012495"/>
    <lineage>
        <taxon>Bacteria</taxon>
        <taxon>Bacillati</taxon>
        <taxon>Bacillota</taxon>
        <taxon>Bacilli</taxon>
        <taxon>Lactobacillales</taxon>
        <taxon>Lactobacillaceae</taxon>
        <taxon>Lactobacillus</taxon>
    </lineage>
</organism>
<feature type="transmembrane region" description="Helical" evidence="1">
    <location>
        <begin position="9"/>
        <end position="24"/>
    </location>
</feature>
<feature type="transmembrane region" description="Helical" evidence="1">
    <location>
        <begin position="81"/>
        <end position="102"/>
    </location>
</feature>
<dbReference type="Pfam" id="PF22570">
    <property type="entry name" value="LiaF-TM"/>
    <property type="match status" value="1"/>
</dbReference>
<protein>
    <recommendedName>
        <fullName evidence="2">LiaF transmembrane domain-containing protein</fullName>
    </recommendedName>
</protein>
<gene>
    <name evidence="3" type="ORF">GYM71_09765</name>
</gene>
<evidence type="ECO:0000259" key="2">
    <source>
        <dbReference type="Pfam" id="PF22570"/>
    </source>
</evidence>
<keyword evidence="1" id="KW-0472">Membrane</keyword>
<dbReference type="EMBL" id="CP048268">
    <property type="protein sequence ID" value="QYN53689.1"/>
    <property type="molecule type" value="Genomic_DNA"/>
</dbReference>
<reference evidence="3 4" key="1">
    <citation type="submission" date="2020-01" db="EMBL/GenBank/DDBJ databases">
        <title>Vast differences in strain-level diversity in the gut microbiota of two closely related honey bee species.</title>
        <authorList>
            <person name="Ellegaard K.M."/>
            <person name="Suenami S."/>
            <person name="Miyazaki R."/>
            <person name="Engel P."/>
        </authorList>
    </citation>
    <scope>NUCLEOTIDE SEQUENCE [LARGE SCALE GENOMIC DNA]</scope>
    <source>
        <strain evidence="3 4">ESL0416</strain>
    </source>
</reference>
<dbReference type="InterPro" id="IPR054331">
    <property type="entry name" value="LiaF_TM"/>
</dbReference>
<feature type="domain" description="LiaF transmembrane" evidence="2">
    <location>
        <begin position="10"/>
        <end position="106"/>
    </location>
</feature>